<reference evidence="2 3" key="1">
    <citation type="journal article" date="2015" name="Genome Biol. Evol.">
        <title>Phylogenomic analyses indicate that early fungi evolved digesting cell walls of algal ancestors of land plants.</title>
        <authorList>
            <person name="Chang Y."/>
            <person name="Wang S."/>
            <person name="Sekimoto S."/>
            <person name="Aerts A.L."/>
            <person name="Choi C."/>
            <person name="Clum A."/>
            <person name="LaButti K.M."/>
            <person name="Lindquist E.A."/>
            <person name="Yee Ngan C."/>
            <person name="Ohm R.A."/>
            <person name="Salamov A.A."/>
            <person name="Grigoriev I.V."/>
            <person name="Spatafora J.W."/>
            <person name="Berbee M.L."/>
        </authorList>
    </citation>
    <scope>NUCLEOTIDE SEQUENCE [LARGE SCALE GENOMIC DNA]</scope>
    <source>
        <strain evidence="2 3">JEL478</strain>
    </source>
</reference>
<feature type="region of interest" description="Disordered" evidence="1">
    <location>
        <begin position="61"/>
        <end position="135"/>
    </location>
</feature>
<dbReference type="AlphaFoldDB" id="A0A139AMC0"/>
<gene>
    <name evidence="2" type="ORF">M427DRAFT_153434</name>
</gene>
<protein>
    <submittedName>
        <fullName evidence="2">Uncharacterized protein</fullName>
    </submittedName>
</protein>
<evidence type="ECO:0000313" key="3">
    <source>
        <dbReference type="Proteomes" id="UP000070544"/>
    </source>
</evidence>
<proteinExistence type="predicted"/>
<evidence type="ECO:0000256" key="1">
    <source>
        <dbReference type="SAM" id="MobiDB-lite"/>
    </source>
</evidence>
<organism evidence="2 3">
    <name type="scientific">Gonapodya prolifera (strain JEL478)</name>
    <name type="common">Monoblepharis prolifera</name>
    <dbReference type="NCBI Taxonomy" id="1344416"/>
    <lineage>
        <taxon>Eukaryota</taxon>
        <taxon>Fungi</taxon>
        <taxon>Fungi incertae sedis</taxon>
        <taxon>Chytridiomycota</taxon>
        <taxon>Chytridiomycota incertae sedis</taxon>
        <taxon>Monoblepharidomycetes</taxon>
        <taxon>Monoblepharidales</taxon>
        <taxon>Gonapodyaceae</taxon>
        <taxon>Gonapodya</taxon>
    </lineage>
</organism>
<accession>A0A139AMC0</accession>
<sequence>MLGVIPTPSASSYYVNASHTLLDTVHGSASADPVVWWGLGWCVLGMGAISLVIVPHPSIQQSPLHRVPHPRHHAQSSQSQTLRRCRASLPPSVQQSPHTAYRHPPPPSAVQTVPDPAPALRIAPENGCDKSGFGA</sequence>
<keyword evidence="3" id="KW-1185">Reference proteome</keyword>
<dbReference type="Proteomes" id="UP000070544">
    <property type="component" value="Unassembled WGS sequence"/>
</dbReference>
<name>A0A139AMC0_GONPJ</name>
<evidence type="ECO:0000313" key="2">
    <source>
        <dbReference type="EMBL" id="KXS17848.1"/>
    </source>
</evidence>
<dbReference type="EMBL" id="KQ965744">
    <property type="protein sequence ID" value="KXS17848.1"/>
    <property type="molecule type" value="Genomic_DNA"/>
</dbReference>